<gene>
    <name evidence="1" type="ORF">PGQ11_007744</name>
</gene>
<dbReference type="EMBL" id="JAPCWZ010000004">
    <property type="protein sequence ID" value="KAK8869166.1"/>
    <property type="molecule type" value="Genomic_DNA"/>
</dbReference>
<sequence length="274" mass="30509">MADAQLVDKGREQAHKLGAALIQWSKENGMPLPGTIYTSPLTRCLETTNLIYSDARRSRASIEERYPECSFEPDFINEDTLWTARTNDGPENAETEDEHIARNKGLLEDIFETDIAQFVSLTTHSYAISALLSVVGSPPIRFKEGAMLAILVKSEKEPSRGIFKELRDIQAKGDVKAYLEGDEDHDYAEIDKWAQARTPFTDPPNEKLAKGDTACIIANKASFDVAQYLHKPSAAGMSMIHLLALPRDSIYNGVSLTKDNVRLIEDMITLFQSS</sequence>
<name>A0ABR2IWH1_9PEZI</name>
<dbReference type="Proteomes" id="UP001390339">
    <property type="component" value="Unassembled WGS sequence"/>
</dbReference>
<dbReference type="CDD" id="cd07067">
    <property type="entry name" value="HP_PGM_like"/>
    <property type="match status" value="1"/>
</dbReference>
<dbReference type="InterPro" id="IPR029033">
    <property type="entry name" value="His_PPase_superfam"/>
</dbReference>
<dbReference type="PANTHER" id="PTHR48100">
    <property type="entry name" value="BROAD-SPECIFICITY PHOSPHATASE YOR283W-RELATED"/>
    <property type="match status" value="1"/>
</dbReference>
<dbReference type="InterPro" id="IPR050275">
    <property type="entry name" value="PGM_Phosphatase"/>
</dbReference>
<dbReference type="Gene3D" id="3.40.50.1240">
    <property type="entry name" value="Phosphoglycerate mutase-like"/>
    <property type="match status" value="1"/>
</dbReference>
<dbReference type="PANTHER" id="PTHR48100:SF1">
    <property type="entry name" value="HISTIDINE PHOSPHATASE FAMILY PROTEIN-RELATED"/>
    <property type="match status" value="1"/>
</dbReference>
<comment type="caution">
    <text evidence="1">The sequence shown here is derived from an EMBL/GenBank/DDBJ whole genome shotgun (WGS) entry which is preliminary data.</text>
</comment>
<evidence type="ECO:0000313" key="2">
    <source>
        <dbReference type="Proteomes" id="UP001390339"/>
    </source>
</evidence>
<dbReference type="Pfam" id="PF00300">
    <property type="entry name" value="His_Phos_1"/>
    <property type="match status" value="1"/>
</dbReference>
<dbReference type="SUPFAM" id="SSF53254">
    <property type="entry name" value="Phosphoglycerate mutase-like"/>
    <property type="match status" value="1"/>
</dbReference>
<keyword evidence="2" id="KW-1185">Reference proteome</keyword>
<accession>A0ABR2IWH1</accession>
<dbReference type="InterPro" id="IPR013078">
    <property type="entry name" value="His_Pase_superF_clade-1"/>
</dbReference>
<organism evidence="1 2">
    <name type="scientific">Apiospora arundinis</name>
    <dbReference type="NCBI Taxonomy" id="335852"/>
    <lineage>
        <taxon>Eukaryota</taxon>
        <taxon>Fungi</taxon>
        <taxon>Dikarya</taxon>
        <taxon>Ascomycota</taxon>
        <taxon>Pezizomycotina</taxon>
        <taxon>Sordariomycetes</taxon>
        <taxon>Xylariomycetidae</taxon>
        <taxon>Amphisphaeriales</taxon>
        <taxon>Apiosporaceae</taxon>
        <taxon>Apiospora</taxon>
    </lineage>
</organism>
<proteinExistence type="predicted"/>
<evidence type="ECO:0000313" key="1">
    <source>
        <dbReference type="EMBL" id="KAK8869166.1"/>
    </source>
</evidence>
<protein>
    <submittedName>
        <fullName evidence="1">Histidine phosphatase superfamily</fullName>
    </submittedName>
</protein>
<reference evidence="1 2" key="1">
    <citation type="journal article" date="2024" name="IMA Fungus">
        <title>Apiospora arundinis, a panoply of carbohydrate-active enzymes and secondary metabolites.</title>
        <authorList>
            <person name="Sorensen T."/>
            <person name="Petersen C."/>
            <person name="Muurmann A.T."/>
            <person name="Christiansen J.V."/>
            <person name="Brundto M.L."/>
            <person name="Overgaard C.K."/>
            <person name="Boysen A.T."/>
            <person name="Wollenberg R.D."/>
            <person name="Larsen T.O."/>
            <person name="Sorensen J.L."/>
            <person name="Nielsen K.L."/>
            <person name="Sondergaard T.E."/>
        </authorList>
    </citation>
    <scope>NUCLEOTIDE SEQUENCE [LARGE SCALE GENOMIC DNA]</scope>
    <source>
        <strain evidence="1 2">AAU 773</strain>
    </source>
</reference>